<accession>A0ABD5XV42</accession>
<keyword evidence="1" id="KW-1133">Transmembrane helix</keyword>
<proteinExistence type="predicted"/>
<organism evidence="2 3">
    <name type="scientific">Halobaculum litoreum</name>
    <dbReference type="NCBI Taxonomy" id="3031998"/>
    <lineage>
        <taxon>Archaea</taxon>
        <taxon>Methanobacteriati</taxon>
        <taxon>Methanobacteriota</taxon>
        <taxon>Stenosarchaea group</taxon>
        <taxon>Halobacteria</taxon>
        <taxon>Halobacteriales</taxon>
        <taxon>Haloferacaceae</taxon>
        <taxon>Halobaculum</taxon>
    </lineage>
</organism>
<name>A0ABD5XV42_9EURY</name>
<dbReference type="EMBL" id="JBHSZG010000001">
    <property type="protein sequence ID" value="MFC7135999.1"/>
    <property type="molecule type" value="Genomic_DNA"/>
</dbReference>
<keyword evidence="3" id="KW-1185">Reference proteome</keyword>
<comment type="caution">
    <text evidence="2">The sequence shown here is derived from an EMBL/GenBank/DDBJ whole genome shotgun (WGS) entry which is preliminary data.</text>
</comment>
<dbReference type="RefSeq" id="WP_284012538.1">
    <property type="nucleotide sequence ID" value="NZ_CP126156.1"/>
</dbReference>
<dbReference type="GeneID" id="81122559"/>
<evidence type="ECO:0000313" key="3">
    <source>
        <dbReference type="Proteomes" id="UP001596368"/>
    </source>
</evidence>
<feature type="transmembrane region" description="Helical" evidence="1">
    <location>
        <begin position="16"/>
        <end position="35"/>
    </location>
</feature>
<evidence type="ECO:0000256" key="1">
    <source>
        <dbReference type="SAM" id="Phobius"/>
    </source>
</evidence>
<protein>
    <submittedName>
        <fullName evidence="2">Uncharacterized protein</fullName>
    </submittedName>
</protein>
<feature type="transmembrane region" description="Helical" evidence="1">
    <location>
        <begin position="41"/>
        <end position="62"/>
    </location>
</feature>
<keyword evidence="1" id="KW-0812">Transmembrane</keyword>
<dbReference type="Proteomes" id="UP001596368">
    <property type="component" value="Unassembled WGS sequence"/>
</dbReference>
<gene>
    <name evidence="2" type="ORF">ACFQRB_04385</name>
</gene>
<evidence type="ECO:0000313" key="2">
    <source>
        <dbReference type="EMBL" id="MFC7135999.1"/>
    </source>
</evidence>
<dbReference type="AlphaFoldDB" id="A0ABD5XV42"/>
<sequence length="72" mass="7796">MIRRIRSFDRRTRIQYGLMLTFGLVCLVAAVAPVADSIRVAAVATTFGLTAGLWIAHLVQVLDGAARRAAAR</sequence>
<reference evidence="2 3" key="1">
    <citation type="journal article" date="2019" name="Int. J. Syst. Evol. Microbiol.">
        <title>The Global Catalogue of Microorganisms (GCM) 10K type strain sequencing project: providing services to taxonomists for standard genome sequencing and annotation.</title>
        <authorList>
            <consortium name="The Broad Institute Genomics Platform"/>
            <consortium name="The Broad Institute Genome Sequencing Center for Infectious Disease"/>
            <person name="Wu L."/>
            <person name="Ma J."/>
        </authorList>
    </citation>
    <scope>NUCLEOTIDE SEQUENCE [LARGE SCALE GENOMIC DNA]</scope>
    <source>
        <strain evidence="2 3">DT92</strain>
    </source>
</reference>
<keyword evidence="1" id="KW-0472">Membrane</keyword>